<name>A0A0P9H4D4_9CHLR</name>
<evidence type="ECO:0000313" key="3">
    <source>
        <dbReference type="Proteomes" id="UP000050509"/>
    </source>
</evidence>
<keyword evidence="3" id="KW-1185">Reference proteome</keyword>
<organism evidence="2 3">
    <name type="scientific">Kouleothrix aurantiaca</name>
    <dbReference type="NCBI Taxonomy" id="186479"/>
    <lineage>
        <taxon>Bacteria</taxon>
        <taxon>Bacillati</taxon>
        <taxon>Chloroflexota</taxon>
        <taxon>Chloroflexia</taxon>
        <taxon>Chloroflexales</taxon>
        <taxon>Roseiflexineae</taxon>
        <taxon>Roseiflexaceae</taxon>
        <taxon>Kouleothrix</taxon>
    </lineage>
</organism>
<protein>
    <submittedName>
        <fullName evidence="2">Aminoglycoside phosphotransferase</fullName>
    </submittedName>
</protein>
<dbReference type="InterPro" id="IPR002575">
    <property type="entry name" value="Aminoglycoside_PTrfase"/>
</dbReference>
<sequence length="276" mass="30740">MEETQARRAVAAARSTARGLGLEVADTVVIYNSDRIAVRLIPCDVLARVAPQPCQDEFRFEAAVARRLAETGSPVGALEPLAGSRVYVEDGFALTLWRYYEPMGAIAPADYAEALIQLHNGLRQLDLAAPHISERITAWVAELENPEQNPDLAHADREFLSTALHRIRSAIGQPNAADQLLHGEPHPGNLLSTSSGPRFIDFHTCQRGPVEYDIAFLPEEAAARYPGVNQAMVQQFRALMWAGFTTMRWRARDQFPDRDLWRAEGFNRLRAALERA</sequence>
<dbReference type="SUPFAM" id="SSF56112">
    <property type="entry name" value="Protein kinase-like (PK-like)"/>
    <property type="match status" value="1"/>
</dbReference>
<dbReference type="Proteomes" id="UP000050509">
    <property type="component" value="Unassembled WGS sequence"/>
</dbReference>
<dbReference type="InterPro" id="IPR011009">
    <property type="entry name" value="Kinase-like_dom_sf"/>
</dbReference>
<evidence type="ECO:0000313" key="2">
    <source>
        <dbReference type="EMBL" id="KPV48844.1"/>
    </source>
</evidence>
<comment type="caution">
    <text evidence="2">The sequence shown here is derived from an EMBL/GenBank/DDBJ whole genome shotgun (WGS) entry which is preliminary data.</text>
</comment>
<proteinExistence type="predicted"/>
<accession>A0A0P9H4D4</accession>
<keyword evidence="2" id="KW-0808">Transferase</keyword>
<dbReference type="EMBL" id="LJCR01002360">
    <property type="protein sequence ID" value="KPV48844.1"/>
    <property type="molecule type" value="Genomic_DNA"/>
</dbReference>
<feature type="domain" description="Aminoglycoside phosphotransferase" evidence="1">
    <location>
        <begin position="46"/>
        <end position="218"/>
    </location>
</feature>
<dbReference type="GO" id="GO:0016740">
    <property type="term" value="F:transferase activity"/>
    <property type="evidence" value="ECO:0007669"/>
    <property type="project" value="UniProtKB-KW"/>
</dbReference>
<dbReference type="Gene3D" id="3.90.1200.10">
    <property type="match status" value="1"/>
</dbReference>
<reference evidence="2 3" key="1">
    <citation type="submission" date="2015-09" db="EMBL/GenBank/DDBJ databases">
        <title>Draft genome sequence of Kouleothrix aurantiaca JCM 19913.</title>
        <authorList>
            <person name="Hemp J."/>
        </authorList>
    </citation>
    <scope>NUCLEOTIDE SEQUENCE [LARGE SCALE GENOMIC DNA]</scope>
    <source>
        <strain evidence="2 3">COM-B</strain>
    </source>
</reference>
<evidence type="ECO:0000259" key="1">
    <source>
        <dbReference type="Pfam" id="PF01636"/>
    </source>
</evidence>
<dbReference type="Pfam" id="PF01636">
    <property type="entry name" value="APH"/>
    <property type="match status" value="1"/>
</dbReference>
<gene>
    <name evidence="2" type="ORF">SE17_35880</name>
</gene>
<dbReference type="PATRIC" id="fig|186479.3.peg.4681"/>
<dbReference type="AlphaFoldDB" id="A0A0P9H4D4"/>